<reference evidence="7 8" key="1">
    <citation type="journal article" date="2011" name="J. Bacteriol.">
        <title>Complete genome sequence of the industrial strain Bacillus megaterium WSH-002.</title>
        <authorList>
            <person name="Liu L."/>
            <person name="Li Y."/>
            <person name="Zhang J."/>
            <person name="Zou W."/>
            <person name="Zhou Z."/>
            <person name="Liu J."/>
            <person name="Li X."/>
            <person name="Wang L."/>
            <person name="Chen J."/>
        </authorList>
    </citation>
    <scope>NUCLEOTIDE SEQUENCE [LARGE SCALE GENOMIC DNA]</scope>
    <source>
        <strain evidence="7 8">WSH-002</strain>
    </source>
</reference>
<evidence type="ECO:0000313" key="8">
    <source>
        <dbReference type="Proteomes" id="UP000001283"/>
    </source>
</evidence>
<dbReference type="Proteomes" id="UP000001283">
    <property type="component" value="Chromosome"/>
</dbReference>
<dbReference type="AlphaFoldDB" id="A0A8D4BLG4"/>
<accession>A0A8D4BLG4</accession>
<evidence type="ECO:0000256" key="3">
    <source>
        <dbReference type="ARBA" id="ARBA00022989"/>
    </source>
</evidence>
<feature type="transmembrane region" description="Helical" evidence="5">
    <location>
        <begin position="20"/>
        <end position="40"/>
    </location>
</feature>
<keyword evidence="2 5" id="KW-0812">Transmembrane</keyword>
<evidence type="ECO:0000256" key="1">
    <source>
        <dbReference type="ARBA" id="ARBA00004141"/>
    </source>
</evidence>
<protein>
    <submittedName>
        <fullName evidence="7">Membrane protein, MmpL</fullName>
    </submittedName>
</protein>
<name>A0A8D4BLG4_PRIMW</name>
<dbReference type="InterPro" id="IPR004869">
    <property type="entry name" value="MMPL_dom"/>
</dbReference>
<feature type="domain" description="Membrane transport protein MMPL" evidence="6">
    <location>
        <begin position="53"/>
        <end position="157"/>
    </location>
</feature>
<evidence type="ECO:0000256" key="5">
    <source>
        <dbReference type="SAM" id="Phobius"/>
    </source>
</evidence>
<gene>
    <name evidence="7" type="ORF">BMWSH_3529</name>
</gene>
<evidence type="ECO:0000259" key="6">
    <source>
        <dbReference type="Pfam" id="PF03176"/>
    </source>
</evidence>
<evidence type="ECO:0000256" key="4">
    <source>
        <dbReference type="ARBA" id="ARBA00023136"/>
    </source>
</evidence>
<dbReference type="KEGG" id="bmh:BMWSH_3529"/>
<organism evidence="7 8">
    <name type="scientific">Priestia megaterium (strain WSH-002)</name>
    <name type="common">Bacillus megaterium</name>
    <dbReference type="NCBI Taxonomy" id="1006007"/>
    <lineage>
        <taxon>Bacteria</taxon>
        <taxon>Bacillati</taxon>
        <taxon>Bacillota</taxon>
        <taxon>Bacilli</taxon>
        <taxon>Bacillales</taxon>
        <taxon>Bacillaceae</taxon>
        <taxon>Priestia</taxon>
    </lineage>
</organism>
<dbReference type="EMBL" id="CP003017">
    <property type="protein sequence ID" value="AEN90411.1"/>
    <property type="molecule type" value="Genomic_DNA"/>
</dbReference>
<evidence type="ECO:0000313" key="7">
    <source>
        <dbReference type="EMBL" id="AEN90411.1"/>
    </source>
</evidence>
<dbReference type="GO" id="GO:0016020">
    <property type="term" value="C:membrane"/>
    <property type="evidence" value="ECO:0007669"/>
    <property type="project" value="UniProtKB-SubCell"/>
</dbReference>
<keyword evidence="3 5" id="KW-1133">Transmembrane helix</keyword>
<dbReference type="Pfam" id="PF03176">
    <property type="entry name" value="MMPL"/>
    <property type="match status" value="1"/>
</dbReference>
<proteinExistence type="predicted"/>
<keyword evidence="4 5" id="KW-0472">Membrane</keyword>
<sequence length="159" mass="17637">MKESPLATFSRYMTGKVSRWIVIAVWILATVVLTIAWPAVNKTEVNNAPNLSENSPSVEAENLIKKEFPNSSGVPALLTWHKESGLNNDDLKSIQQMAADLEKKPLEAQTSTPPLHKLPLAALQKMVSKDGTTLVQPIFFEENVETDVLEKNLDTIKNK</sequence>
<evidence type="ECO:0000256" key="2">
    <source>
        <dbReference type="ARBA" id="ARBA00022692"/>
    </source>
</evidence>
<comment type="subcellular location">
    <subcellularLocation>
        <location evidence="1">Membrane</location>
        <topology evidence="1">Multi-pass membrane protein</topology>
    </subcellularLocation>
</comment>